<dbReference type="SUPFAM" id="SSF100950">
    <property type="entry name" value="NagB/RpiA/CoA transferase-like"/>
    <property type="match status" value="1"/>
</dbReference>
<dbReference type="EC" id="6.3.3.2" evidence="5"/>
<dbReference type="InterPro" id="IPR002698">
    <property type="entry name" value="FTHF_cligase"/>
</dbReference>
<keyword evidence="5" id="KW-0479">Metal-binding</keyword>
<comment type="caution">
    <text evidence="6">The sequence shown here is derived from an EMBL/GenBank/DDBJ whole genome shotgun (WGS) entry which is preliminary data.</text>
</comment>
<dbReference type="GO" id="GO:0009396">
    <property type="term" value="P:folic acid-containing compound biosynthetic process"/>
    <property type="evidence" value="ECO:0007669"/>
    <property type="project" value="TreeGrafter"/>
</dbReference>
<dbReference type="GO" id="GO:0005524">
    <property type="term" value="F:ATP binding"/>
    <property type="evidence" value="ECO:0007669"/>
    <property type="project" value="UniProtKB-KW"/>
</dbReference>
<organism evidence="6 7">
    <name type="scientific">Lactobacillus ultunensis DSM 16047</name>
    <dbReference type="NCBI Taxonomy" id="525365"/>
    <lineage>
        <taxon>Bacteria</taxon>
        <taxon>Bacillati</taxon>
        <taxon>Bacillota</taxon>
        <taxon>Bacilli</taxon>
        <taxon>Lactobacillales</taxon>
        <taxon>Lactobacillaceae</taxon>
        <taxon>Lactobacillus</taxon>
    </lineage>
</organism>
<keyword evidence="7" id="KW-1185">Reference proteome</keyword>
<dbReference type="Proteomes" id="UP000005583">
    <property type="component" value="Unassembled WGS sequence"/>
</dbReference>
<reference evidence="6 7" key="1">
    <citation type="submission" date="2009-01" db="EMBL/GenBank/DDBJ databases">
        <authorList>
            <person name="Qin X."/>
            <person name="Bachman B."/>
            <person name="Battles P."/>
            <person name="Bell A."/>
            <person name="Bess C."/>
            <person name="Bickham C."/>
            <person name="Chaboub L."/>
            <person name="Chen D."/>
            <person name="Coyle M."/>
            <person name="Deiros D.R."/>
            <person name="Dinh H."/>
            <person name="Forbes L."/>
            <person name="Fowler G."/>
            <person name="Francisco L."/>
            <person name="Fu Q."/>
            <person name="Gubbala S."/>
            <person name="Hale W."/>
            <person name="Han Y."/>
            <person name="Hemphill L."/>
            <person name="Highlander S.K."/>
            <person name="Hirani K."/>
            <person name="Hogues M."/>
            <person name="Jackson L."/>
            <person name="Jakkamsetti A."/>
            <person name="Javaid M."/>
            <person name="Jiang H."/>
            <person name="Korchina V."/>
            <person name="Kovar C."/>
            <person name="Lara F."/>
            <person name="Lee S."/>
            <person name="Mata R."/>
            <person name="Mathew T."/>
            <person name="Moen C."/>
            <person name="Morales K."/>
            <person name="Munidasa M."/>
            <person name="Nazareth L."/>
            <person name="Ngo R."/>
            <person name="Nguyen L."/>
            <person name="Okwuonu G."/>
            <person name="Ongeri F."/>
            <person name="Patil S."/>
            <person name="Petrosino J."/>
            <person name="Pham C."/>
            <person name="Pham P."/>
            <person name="Pu L.-L."/>
            <person name="Puazo M."/>
            <person name="Raj R."/>
            <person name="Reid J."/>
            <person name="Rouhana J."/>
            <person name="Saada N."/>
            <person name="Shang Y."/>
            <person name="Simmons D."/>
            <person name="Thornton R."/>
            <person name="Warren J."/>
            <person name="Weissenberger G."/>
            <person name="Zhang J."/>
            <person name="Zhang L."/>
            <person name="Zhou C."/>
            <person name="Zhu D."/>
            <person name="Muzny D."/>
            <person name="Worley K."/>
            <person name="Gibbs R."/>
        </authorList>
    </citation>
    <scope>NUCLEOTIDE SEQUENCE [LARGE SCALE GENOMIC DNA]</scope>
    <source>
        <strain evidence="6 7">DSM 16047</strain>
    </source>
</reference>
<keyword evidence="5" id="KW-0460">Magnesium</keyword>
<evidence type="ECO:0000313" key="7">
    <source>
        <dbReference type="Proteomes" id="UP000005583"/>
    </source>
</evidence>
<dbReference type="GO" id="GO:0030272">
    <property type="term" value="F:5-formyltetrahydrofolate cyclo-ligase activity"/>
    <property type="evidence" value="ECO:0007669"/>
    <property type="project" value="UniProtKB-EC"/>
</dbReference>
<feature type="binding site" evidence="4">
    <location>
        <position position="61"/>
    </location>
    <ligand>
        <name>substrate</name>
    </ligand>
</feature>
<evidence type="ECO:0000256" key="4">
    <source>
        <dbReference type="PIRSR" id="PIRSR006806-1"/>
    </source>
</evidence>
<protein>
    <recommendedName>
        <fullName evidence="5">5-formyltetrahydrofolate cyclo-ligase</fullName>
        <ecNumber evidence="5">6.3.3.2</ecNumber>
    </recommendedName>
</protein>
<dbReference type="Pfam" id="PF01812">
    <property type="entry name" value="5-FTHF_cyc-lig"/>
    <property type="match status" value="1"/>
</dbReference>
<dbReference type="InterPro" id="IPR024185">
    <property type="entry name" value="FTHF_cligase-like_sf"/>
</dbReference>
<dbReference type="GO" id="GO:0046872">
    <property type="term" value="F:metal ion binding"/>
    <property type="evidence" value="ECO:0007669"/>
    <property type="project" value="UniProtKB-KW"/>
</dbReference>
<comment type="similarity">
    <text evidence="1 5">Belongs to the 5-formyltetrahydrofolate cyclo-ligase family.</text>
</comment>
<dbReference type="InterPro" id="IPR037171">
    <property type="entry name" value="NagB/RpiA_transferase-like"/>
</dbReference>
<sequence>MFLGKNMQKSELRKKQTAKLKEFANTKEKKTEDSILLEKLLETELVKNSQTIGITASLPFEVDTSELTARLWDAGKEVYLAKARNDQAHTLDFLHYTYMSKLQKSSFGVEEIADADAAVKNELDLVIVPGLAFALDSHVRLGFGGGYYDRFLAKHKCQTVSLVNTPMQFATSEWPIEKTDMPIQTIVTTDKIY</sequence>
<dbReference type="AlphaFoldDB" id="C2EKR6"/>
<keyword evidence="2 4" id="KW-0547">Nucleotide-binding</keyword>
<evidence type="ECO:0000313" key="6">
    <source>
        <dbReference type="EMBL" id="EEJ72863.1"/>
    </source>
</evidence>
<dbReference type="PANTHER" id="PTHR23407:SF1">
    <property type="entry name" value="5-FORMYLTETRAHYDROFOLATE CYCLO-LIGASE"/>
    <property type="match status" value="1"/>
</dbReference>
<keyword evidence="3 4" id="KW-0067">ATP-binding</keyword>
<dbReference type="PIRSF" id="PIRSF006806">
    <property type="entry name" value="FTHF_cligase"/>
    <property type="match status" value="1"/>
</dbReference>
<feature type="binding site" evidence="4">
    <location>
        <begin position="9"/>
        <end position="13"/>
    </location>
    <ligand>
        <name>ATP</name>
        <dbReference type="ChEBI" id="CHEBI:30616"/>
    </ligand>
</feature>
<evidence type="ECO:0000256" key="3">
    <source>
        <dbReference type="ARBA" id="ARBA00022840"/>
    </source>
</evidence>
<dbReference type="eggNOG" id="COG0212">
    <property type="taxonomic scope" value="Bacteria"/>
</dbReference>
<dbReference type="NCBIfam" id="TIGR02727">
    <property type="entry name" value="MTHFS_bact"/>
    <property type="match status" value="1"/>
</dbReference>
<dbReference type="PANTHER" id="PTHR23407">
    <property type="entry name" value="ATPASE INHIBITOR/5-FORMYLTETRAHYDROFOLATE CYCLO-LIGASE"/>
    <property type="match status" value="1"/>
</dbReference>
<proteinExistence type="inferred from homology"/>
<dbReference type="GO" id="GO:0035999">
    <property type="term" value="P:tetrahydrofolate interconversion"/>
    <property type="evidence" value="ECO:0007669"/>
    <property type="project" value="TreeGrafter"/>
</dbReference>
<evidence type="ECO:0000256" key="5">
    <source>
        <dbReference type="RuleBase" id="RU361279"/>
    </source>
</evidence>
<dbReference type="STRING" id="525365.HMPREF0548_0324"/>
<gene>
    <name evidence="6" type="ORF">HMPREF0548_0324</name>
</gene>
<evidence type="ECO:0000256" key="2">
    <source>
        <dbReference type="ARBA" id="ARBA00022741"/>
    </source>
</evidence>
<accession>C2EKR6</accession>
<dbReference type="Gene3D" id="3.40.50.10420">
    <property type="entry name" value="NagB/RpiA/CoA transferase-like"/>
    <property type="match status" value="1"/>
</dbReference>
<dbReference type="EMBL" id="ACGU01000014">
    <property type="protein sequence ID" value="EEJ72863.1"/>
    <property type="molecule type" value="Genomic_DNA"/>
</dbReference>
<dbReference type="PATRIC" id="fig|525365.8.peg.67"/>
<comment type="catalytic activity">
    <reaction evidence="5">
        <text>(6S)-5-formyl-5,6,7,8-tetrahydrofolate + ATP = (6R)-5,10-methenyltetrahydrofolate + ADP + phosphate</text>
        <dbReference type="Rhea" id="RHEA:10488"/>
        <dbReference type="ChEBI" id="CHEBI:30616"/>
        <dbReference type="ChEBI" id="CHEBI:43474"/>
        <dbReference type="ChEBI" id="CHEBI:57455"/>
        <dbReference type="ChEBI" id="CHEBI:57457"/>
        <dbReference type="ChEBI" id="CHEBI:456216"/>
        <dbReference type="EC" id="6.3.3.2"/>
    </reaction>
</comment>
<comment type="cofactor">
    <cofactor evidence="5">
        <name>Mg(2+)</name>
        <dbReference type="ChEBI" id="CHEBI:18420"/>
    </cofactor>
</comment>
<evidence type="ECO:0000256" key="1">
    <source>
        <dbReference type="ARBA" id="ARBA00010638"/>
    </source>
</evidence>
<keyword evidence="6" id="KW-0436">Ligase</keyword>
<name>C2EKR6_9LACO</name>
<dbReference type="HOGENOM" id="CLU_066245_2_2_9"/>
<feature type="binding site" evidence="4">
    <location>
        <begin position="140"/>
        <end position="148"/>
    </location>
    <ligand>
        <name>ATP</name>
        <dbReference type="ChEBI" id="CHEBI:30616"/>
    </ligand>
</feature>